<accession>A0A0B7KQR1</accession>
<protein>
    <submittedName>
        <fullName evidence="1">Uncharacterized protein</fullName>
    </submittedName>
</protein>
<gene>
    <name evidence="1" type="ORF">BN869_000013219_1</name>
</gene>
<dbReference type="EMBL" id="CDPU01000089">
    <property type="protein sequence ID" value="CEO57161.1"/>
    <property type="molecule type" value="Genomic_DNA"/>
</dbReference>
<reference evidence="1" key="1">
    <citation type="submission" date="2015-01" db="EMBL/GenBank/DDBJ databases">
        <authorList>
            <person name="Durling Mikael"/>
        </authorList>
    </citation>
    <scope>NUCLEOTIDE SEQUENCE</scope>
</reference>
<organism evidence="1">
    <name type="scientific">Bionectria ochroleuca</name>
    <name type="common">Gliocladium roseum</name>
    <dbReference type="NCBI Taxonomy" id="29856"/>
    <lineage>
        <taxon>Eukaryota</taxon>
        <taxon>Fungi</taxon>
        <taxon>Dikarya</taxon>
        <taxon>Ascomycota</taxon>
        <taxon>Pezizomycotina</taxon>
        <taxon>Sordariomycetes</taxon>
        <taxon>Hypocreomycetidae</taxon>
        <taxon>Hypocreales</taxon>
        <taxon>Bionectriaceae</taxon>
        <taxon>Clonostachys</taxon>
    </lineage>
</organism>
<sequence length="211" mass="23980">MATVTTDTDTQIQARKCYTLTWVKFTKKYEFHAFEPSEDPGSPKGKTASYVVSSSVFNRSKPHLTLHVGPDEKTAPPVACVYEPFFTRSWKVGLGDVVNFPDAVVWEDMRKETWNYSKLGWRTVRKDGTPVKLAWKRTAHHAIDGKSPSQLSARNFKLVEEDGDGSNILAVFTRAFSIRIYGSVQINVDWGDNFEYMVLMTIVTLYEAINR</sequence>
<dbReference type="AlphaFoldDB" id="A0A0B7KQR1"/>
<name>A0A0B7KQR1_BIOOC</name>
<proteinExistence type="predicted"/>
<evidence type="ECO:0000313" key="1">
    <source>
        <dbReference type="EMBL" id="CEO57161.1"/>
    </source>
</evidence>